<dbReference type="InterPro" id="IPR001753">
    <property type="entry name" value="Enoyl-CoA_hydra/iso"/>
</dbReference>
<reference evidence="4 5" key="1">
    <citation type="submission" date="2019-01" db="EMBL/GenBank/DDBJ databases">
        <title>A draft genome assembly of the solar-powered sea slug Elysia chlorotica.</title>
        <authorList>
            <person name="Cai H."/>
            <person name="Li Q."/>
            <person name="Fang X."/>
            <person name="Li J."/>
            <person name="Curtis N.E."/>
            <person name="Altenburger A."/>
            <person name="Shibata T."/>
            <person name="Feng M."/>
            <person name="Maeda T."/>
            <person name="Schwartz J.A."/>
            <person name="Shigenobu S."/>
            <person name="Lundholm N."/>
            <person name="Nishiyama T."/>
            <person name="Yang H."/>
            <person name="Hasebe M."/>
            <person name="Li S."/>
            <person name="Pierce S.K."/>
            <person name="Wang J."/>
        </authorList>
    </citation>
    <scope>NUCLEOTIDE SEQUENCE [LARGE SCALE GENOMIC DNA]</scope>
    <source>
        <strain evidence="4">EC2010</strain>
        <tissue evidence="4">Whole organism of an adult</tissue>
    </source>
</reference>
<dbReference type="Pfam" id="PF00378">
    <property type="entry name" value="ECH_1"/>
    <property type="match status" value="1"/>
</dbReference>
<dbReference type="GO" id="GO:0004165">
    <property type="term" value="F:delta(3)-delta(2)-enoyl-CoA isomerase activity"/>
    <property type="evidence" value="ECO:0007669"/>
    <property type="project" value="UniProtKB-EC"/>
</dbReference>
<keyword evidence="5" id="KW-1185">Reference proteome</keyword>
<dbReference type="InterPro" id="IPR029045">
    <property type="entry name" value="ClpP/crotonase-like_dom_sf"/>
</dbReference>
<dbReference type="EMBL" id="RQTK01000620">
    <property type="protein sequence ID" value="RUS76979.1"/>
    <property type="molecule type" value="Genomic_DNA"/>
</dbReference>
<dbReference type="AlphaFoldDB" id="A0A433T5W2"/>
<dbReference type="STRING" id="188477.A0A433T5W2"/>
<protein>
    <submittedName>
        <fullName evidence="4">Uncharacterized protein</fullName>
    </submittedName>
</protein>
<evidence type="ECO:0000256" key="2">
    <source>
        <dbReference type="ARBA" id="ARBA00000765"/>
    </source>
</evidence>
<dbReference type="GO" id="GO:0005777">
    <property type="term" value="C:peroxisome"/>
    <property type="evidence" value="ECO:0007669"/>
    <property type="project" value="TreeGrafter"/>
</dbReference>
<dbReference type="Proteomes" id="UP000271974">
    <property type="component" value="Unassembled WGS sequence"/>
</dbReference>
<dbReference type="CDD" id="cd06558">
    <property type="entry name" value="crotonase-like"/>
    <property type="match status" value="1"/>
</dbReference>
<comment type="caution">
    <text evidence="4">The sequence shown here is derived from an EMBL/GenBank/DDBJ whole genome shotgun (WGS) entry which is preliminary data.</text>
</comment>
<dbReference type="PANTHER" id="PTHR11941">
    <property type="entry name" value="ENOYL-COA HYDRATASE-RELATED"/>
    <property type="match status" value="1"/>
</dbReference>
<name>A0A433T5W2_ELYCH</name>
<dbReference type="PANTHER" id="PTHR11941:SF75">
    <property type="entry name" value="ENOYL-COA HYDRATASE_ISOMERASE FAMILY PROTEIN"/>
    <property type="match status" value="1"/>
</dbReference>
<comment type="catalytic activity">
    <reaction evidence="2">
        <text>a (3E)-enoyl-CoA = a 4-saturated (2E)-enoyl-CoA</text>
        <dbReference type="Rhea" id="RHEA:45228"/>
        <dbReference type="ChEBI" id="CHEBI:58521"/>
        <dbReference type="ChEBI" id="CHEBI:85097"/>
        <dbReference type="EC" id="5.3.3.8"/>
    </reaction>
</comment>
<sequence length="259" mass="28967">MSGHSGAHLHTPERDVGTMALYSVGDIAVIVMDNGENRINATFVDQFNTLLDDVESNSLCKGLITTGKGRFYGNGLDLVWLNQISKEQAEDFFLKFSKLLIRLLLFPIPSLAAVNGHAFAGGAVLAIAHDLRVQRQDKGWLCFNEVFLNRHFINFHYPLMRSKIGSGRAYTDAIVMGKRYTGPEALDSGLVHAATPMSLLLLESIQLLKSFNGKSGYPRESLHLMKSDVYRDVINQYEQDLSDNHIIEKTEKIRKKAKL</sequence>
<dbReference type="GO" id="GO:0006635">
    <property type="term" value="P:fatty acid beta-oxidation"/>
    <property type="evidence" value="ECO:0007669"/>
    <property type="project" value="TreeGrafter"/>
</dbReference>
<evidence type="ECO:0000313" key="4">
    <source>
        <dbReference type="EMBL" id="RUS76979.1"/>
    </source>
</evidence>
<comment type="catalytic activity">
    <reaction evidence="1">
        <text>a (3Z)-enoyl-CoA = a 4-saturated (2E)-enoyl-CoA</text>
        <dbReference type="Rhea" id="RHEA:45900"/>
        <dbReference type="ChEBI" id="CHEBI:85097"/>
        <dbReference type="ChEBI" id="CHEBI:85489"/>
        <dbReference type="EC" id="5.3.3.8"/>
    </reaction>
</comment>
<evidence type="ECO:0000256" key="1">
    <source>
        <dbReference type="ARBA" id="ARBA00000452"/>
    </source>
</evidence>
<evidence type="ECO:0000256" key="3">
    <source>
        <dbReference type="ARBA" id="ARBA00023098"/>
    </source>
</evidence>
<evidence type="ECO:0000313" key="5">
    <source>
        <dbReference type="Proteomes" id="UP000271974"/>
    </source>
</evidence>
<dbReference type="Gene3D" id="3.90.226.10">
    <property type="entry name" value="2-enoyl-CoA Hydratase, Chain A, domain 1"/>
    <property type="match status" value="1"/>
</dbReference>
<keyword evidence="3" id="KW-0443">Lipid metabolism</keyword>
<gene>
    <name evidence="4" type="ORF">EGW08_015266</name>
</gene>
<dbReference type="FunFam" id="3.90.226.10:FF:000049">
    <property type="entry name" value="Enoyl-CoA delta isomerase 3"/>
    <property type="match status" value="1"/>
</dbReference>
<proteinExistence type="predicted"/>
<organism evidence="4 5">
    <name type="scientific">Elysia chlorotica</name>
    <name type="common">Eastern emerald elysia</name>
    <name type="synonym">Sea slug</name>
    <dbReference type="NCBI Taxonomy" id="188477"/>
    <lineage>
        <taxon>Eukaryota</taxon>
        <taxon>Metazoa</taxon>
        <taxon>Spiralia</taxon>
        <taxon>Lophotrochozoa</taxon>
        <taxon>Mollusca</taxon>
        <taxon>Gastropoda</taxon>
        <taxon>Heterobranchia</taxon>
        <taxon>Euthyneura</taxon>
        <taxon>Panpulmonata</taxon>
        <taxon>Sacoglossa</taxon>
        <taxon>Placobranchoidea</taxon>
        <taxon>Plakobranchidae</taxon>
        <taxon>Elysia</taxon>
    </lineage>
</organism>
<dbReference type="OrthoDB" id="1696280at2759"/>
<accession>A0A433T5W2</accession>
<dbReference type="SUPFAM" id="SSF52096">
    <property type="entry name" value="ClpP/crotonase"/>
    <property type="match status" value="1"/>
</dbReference>